<evidence type="ECO:0000313" key="2">
    <source>
        <dbReference type="EMBL" id="VYT90433.1"/>
    </source>
</evidence>
<reference evidence="2" key="1">
    <citation type="submission" date="2019-11" db="EMBL/GenBank/DDBJ databases">
        <authorList>
            <person name="Feng L."/>
        </authorList>
    </citation>
    <scope>NUCLEOTIDE SEQUENCE</scope>
    <source>
        <strain evidence="2">CTertiumLFYP3</strain>
    </source>
</reference>
<feature type="transmembrane region" description="Helical" evidence="1">
    <location>
        <begin position="6"/>
        <end position="25"/>
    </location>
</feature>
<dbReference type="RefSeq" id="WP_421755419.1">
    <property type="nucleotide sequence ID" value="NZ_CACRTO010000008.1"/>
</dbReference>
<dbReference type="Pfam" id="PF19483">
    <property type="entry name" value="DUF6019"/>
    <property type="match status" value="1"/>
</dbReference>
<keyword evidence="1" id="KW-0812">Transmembrane</keyword>
<name>A0A6N3AI39_9CLOT</name>
<sequence length="57" mass="6506">MGIIAMILVYTIPAITLYFIIKFAVKNAIKESMEDVENSIKKSIKTVLNEREFKIGE</sequence>
<proteinExistence type="predicted"/>
<evidence type="ECO:0000256" key="1">
    <source>
        <dbReference type="SAM" id="Phobius"/>
    </source>
</evidence>
<organism evidence="2">
    <name type="scientific">Clostridium tertium</name>
    <dbReference type="NCBI Taxonomy" id="1559"/>
    <lineage>
        <taxon>Bacteria</taxon>
        <taxon>Bacillati</taxon>
        <taxon>Bacillota</taxon>
        <taxon>Clostridia</taxon>
        <taxon>Eubacteriales</taxon>
        <taxon>Clostridiaceae</taxon>
        <taxon>Clostridium</taxon>
    </lineage>
</organism>
<dbReference type="InterPro" id="IPR046061">
    <property type="entry name" value="DUF6019"/>
</dbReference>
<keyword evidence="1" id="KW-0472">Membrane</keyword>
<gene>
    <name evidence="2" type="ORF">CTLFYP3_00966</name>
</gene>
<keyword evidence="1" id="KW-1133">Transmembrane helix</keyword>
<protein>
    <submittedName>
        <fullName evidence="2">Uncharacterized protein</fullName>
    </submittedName>
</protein>
<accession>A0A6N3AI39</accession>
<dbReference type="EMBL" id="CACRTO010000008">
    <property type="protein sequence ID" value="VYT90433.1"/>
    <property type="molecule type" value="Genomic_DNA"/>
</dbReference>
<dbReference type="AlphaFoldDB" id="A0A6N3AI39"/>